<proteinExistence type="predicted"/>
<reference evidence="1 2" key="1">
    <citation type="submission" date="2019-09" db="EMBL/GenBank/DDBJ databases">
        <title>A chromosome-level genome assembly of the Chinese tupelo Nyssa sinensis.</title>
        <authorList>
            <person name="Yang X."/>
            <person name="Kang M."/>
            <person name="Yang Y."/>
            <person name="Xiong H."/>
            <person name="Wang M."/>
            <person name="Zhang Z."/>
            <person name="Wang Z."/>
            <person name="Wu H."/>
            <person name="Ma T."/>
            <person name="Liu J."/>
            <person name="Xi Z."/>
        </authorList>
    </citation>
    <scope>NUCLEOTIDE SEQUENCE [LARGE SCALE GENOMIC DNA]</scope>
    <source>
        <strain evidence="1">J267</strain>
        <tissue evidence="1">Leaf</tissue>
    </source>
</reference>
<organism evidence="1 2">
    <name type="scientific">Nyssa sinensis</name>
    <dbReference type="NCBI Taxonomy" id="561372"/>
    <lineage>
        <taxon>Eukaryota</taxon>
        <taxon>Viridiplantae</taxon>
        <taxon>Streptophyta</taxon>
        <taxon>Embryophyta</taxon>
        <taxon>Tracheophyta</taxon>
        <taxon>Spermatophyta</taxon>
        <taxon>Magnoliopsida</taxon>
        <taxon>eudicotyledons</taxon>
        <taxon>Gunneridae</taxon>
        <taxon>Pentapetalae</taxon>
        <taxon>asterids</taxon>
        <taxon>Cornales</taxon>
        <taxon>Nyssaceae</taxon>
        <taxon>Nyssa</taxon>
    </lineage>
</organism>
<accession>A0A5J5B0A5</accession>
<sequence>MDLSGHDNARLRYEVFDIHFQDLHCETFVTYIHFQDLHCETFVTSNSDVVENWAMMVMEIVEPKIMVGLSTSWSPAAGADPNGVLKPCLLQLCFDDKCKIFELWRKPNSHCPEALLKLFASTNVYFFGFDIRRNEGPYQEMSSLAWKWVTSYAFV</sequence>
<evidence type="ECO:0000313" key="1">
    <source>
        <dbReference type="EMBL" id="KAA8535606.1"/>
    </source>
</evidence>
<dbReference type="EMBL" id="CM018040">
    <property type="protein sequence ID" value="KAA8535606.1"/>
    <property type="molecule type" value="Genomic_DNA"/>
</dbReference>
<dbReference type="Proteomes" id="UP000325577">
    <property type="component" value="Linkage Group LG17"/>
</dbReference>
<dbReference type="Gene3D" id="3.30.420.10">
    <property type="entry name" value="Ribonuclease H-like superfamily/Ribonuclease H"/>
    <property type="match status" value="1"/>
</dbReference>
<protein>
    <submittedName>
        <fullName evidence="1">Uncharacterized protein</fullName>
    </submittedName>
</protein>
<name>A0A5J5B0A5_9ASTE</name>
<gene>
    <name evidence="1" type="ORF">F0562_030609</name>
</gene>
<dbReference type="AlphaFoldDB" id="A0A5J5B0A5"/>
<dbReference type="InterPro" id="IPR012337">
    <property type="entry name" value="RNaseH-like_sf"/>
</dbReference>
<keyword evidence="2" id="KW-1185">Reference proteome</keyword>
<dbReference type="InterPro" id="IPR036397">
    <property type="entry name" value="RNaseH_sf"/>
</dbReference>
<dbReference type="SUPFAM" id="SSF53098">
    <property type="entry name" value="Ribonuclease H-like"/>
    <property type="match status" value="1"/>
</dbReference>
<evidence type="ECO:0000313" key="2">
    <source>
        <dbReference type="Proteomes" id="UP000325577"/>
    </source>
</evidence>
<dbReference type="GO" id="GO:0003676">
    <property type="term" value="F:nucleic acid binding"/>
    <property type="evidence" value="ECO:0007669"/>
    <property type="project" value="InterPro"/>
</dbReference>